<sequence>MTLILLTLLAQACITSADVFVKKHIALQPSDRQRTWILPYALRRYTGLCLRLFAIFMMPVAGAATLFSASAISLSSAVAWYHGEQFSAREKLAVGLILAAVLIRGLA</sequence>
<gene>
    <name evidence="2" type="ORF">HV832_14015</name>
</gene>
<keyword evidence="1" id="KW-1133">Transmembrane helix</keyword>
<dbReference type="RefSeq" id="WP_176804476.1">
    <property type="nucleotide sequence ID" value="NZ_JABXYJ010000008.1"/>
</dbReference>
<comment type="caution">
    <text evidence="2">The sequence shown here is derived from an EMBL/GenBank/DDBJ whole genome shotgun (WGS) entry which is preliminary data.</text>
</comment>
<dbReference type="EMBL" id="JABXYJ010000008">
    <property type="protein sequence ID" value="NVO78941.1"/>
    <property type="molecule type" value="Genomic_DNA"/>
</dbReference>
<name>A0A850QH80_9BURK</name>
<evidence type="ECO:0000313" key="2">
    <source>
        <dbReference type="EMBL" id="NVO78941.1"/>
    </source>
</evidence>
<accession>A0A850QH80</accession>
<keyword evidence="1" id="KW-0472">Membrane</keyword>
<dbReference type="AlphaFoldDB" id="A0A850QH80"/>
<dbReference type="Proteomes" id="UP000588051">
    <property type="component" value="Unassembled WGS sequence"/>
</dbReference>
<reference evidence="2 3" key="1">
    <citation type="submission" date="2020-06" db="EMBL/GenBank/DDBJ databases">
        <authorList>
            <person name="Qiu C."/>
            <person name="Liu Z."/>
        </authorList>
    </citation>
    <scope>NUCLEOTIDE SEQUENCE [LARGE SCALE GENOMIC DNA]</scope>
    <source>
        <strain evidence="2 3">EM 1</strain>
    </source>
</reference>
<protein>
    <submittedName>
        <fullName evidence="2">Uncharacterized protein</fullName>
    </submittedName>
</protein>
<keyword evidence="3" id="KW-1185">Reference proteome</keyword>
<evidence type="ECO:0000256" key="1">
    <source>
        <dbReference type="SAM" id="Phobius"/>
    </source>
</evidence>
<organism evidence="2 3">
    <name type="scientific">Undibacterium oligocarboniphilum</name>
    <dbReference type="NCBI Taxonomy" id="666702"/>
    <lineage>
        <taxon>Bacteria</taxon>
        <taxon>Pseudomonadati</taxon>
        <taxon>Pseudomonadota</taxon>
        <taxon>Betaproteobacteria</taxon>
        <taxon>Burkholderiales</taxon>
        <taxon>Oxalobacteraceae</taxon>
        <taxon>Undibacterium</taxon>
    </lineage>
</organism>
<feature type="transmembrane region" description="Helical" evidence="1">
    <location>
        <begin position="52"/>
        <end position="81"/>
    </location>
</feature>
<evidence type="ECO:0000313" key="3">
    <source>
        <dbReference type="Proteomes" id="UP000588051"/>
    </source>
</evidence>
<keyword evidence="1" id="KW-0812">Transmembrane</keyword>
<proteinExistence type="predicted"/>